<comment type="caution">
    <text evidence="2">The sequence shown here is derived from an EMBL/GenBank/DDBJ whole genome shotgun (WGS) entry which is preliminary data.</text>
</comment>
<keyword evidence="3" id="KW-1185">Reference proteome</keyword>
<gene>
    <name evidence="2" type="ORF">GM1_031_00120</name>
</gene>
<dbReference type="eggNOG" id="ENOG5030XHA">
    <property type="taxonomic scope" value="Bacteria"/>
</dbReference>
<accession>M3VGW5</accession>
<keyword evidence="1" id="KW-0732">Signal</keyword>
<dbReference type="OrthoDB" id="4548707at2"/>
<feature type="signal peptide" evidence="1">
    <location>
        <begin position="1"/>
        <end position="31"/>
    </location>
</feature>
<dbReference type="AlphaFoldDB" id="M3VGW5"/>
<organism evidence="2 3">
    <name type="scientific">Gordonia malaquae NBRC 108250</name>
    <dbReference type="NCBI Taxonomy" id="1223542"/>
    <lineage>
        <taxon>Bacteria</taxon>
        <taxon>Bacillati</taxon>
        <taxon>Actinomycetota</taxon>
        <taxon>Actinomycetes</taxon>
        <taxon>Mycobacteriales</taxon>
        <taxon>Gordoniaceae</taxon>
        <taxon>Gordonia</taxon>
    </lineage>
</organism>
<proteinExistence type="predicted"/>
<sequence length="229" mass="22530">MSRTTTVIASATLIGAGLTGVAAQTAGVANAAGCEASSRATKDAGLGVTHTYAKSVTQTAGAGAKVTYTIDVGTTGIGNPYVQSVTDIPPKGFAKPTAEATVYHVVGGRKTEKVPVTAAGSGWQVSTTGWFVNASNPATVKFTYPMPTFSVPGLSVTSGGAEVTGTVGVSNKLPGLTACFLTRPISPGEAIGSVGDDLSSSGSTEQIIESTISSVIKGIMGGIGGGLGS</sequence>
<evidence type="ECO:0000256" key="1">
    <source>
        <dbReference type="SAM" id="SignalP"/>
    </source>
</evidence>
<dbReference type="STRING" id="410332.SAMN04488550_1452"/>
<dbReference type="EMBL" id="BAOP01000031">
    <property type="protein sequence ID" value="GAC81259.1"/>
    <property type="molecule type" value="Genomic_DNA"/>
</dbReference>
<feature type="chain" id="PRO_5004041178" evidence="1">
    <location>
        <begin position="32"/>
        <end position="229"/>
    </location>
</feature>
<name>M3VGW5_GORML</name>
<reference evidence="2 3" key="1">
    <citation type="submission" date="2013-02" db="EMBL/GenBank/DDBJ databases">
        <title>Whole genome shotgun sequence of Gordonia malaquae NBRC 108250.</title>
        <authorList>
            <person name="Yoshida I."/>
            <person name="Hosoyama A."/>
            <person name="Tsuchikane K."/>
            <person name="Ando Y."/>
            <person name="Baba S."/>
            <person name="Ohji S."/>
            <person name="Hamada M."/>
            <person name="Tamura T."/>
            <person name="Yamazoe A."/>
            <person name="Yamazaki S."/>
            <person name="Fujita N."/>
        </authorList>
    </citation>
    <scope>NUCLEOTIDE SEQUENCE [LARGE SCALE GENOMIC DNA]</scope>
    <source>
        <strain evidence="2 3">NBRC 108250</strain>
    </source>
</reference>
<protein>
    <submittedName>
        <fullName evidence="2">Uncharacterized protein</fullName>
    </submittedName>
</protein>
<evidence type="ECO:0000313" key="3">
    <source>
        <dbReference type="Proteomes" id="UP000035009"/>
    </source>
</evidence>
<evidence type="ECO:0000313" key="2">
    <source>
        <dbReference type="EMBL" id="GAC81259.1"/>
    </source>
</evidence>
<dbReference type="Proteomes" id="UP000035009">
    <property type="component" value="Unassembled WGS sequence"/>
</dbReference>